<dbReference type="NCBIfam" id="TIGR00281">
    <property type="entry name" value="SMC-Scp complex subunit ScpB"/>
    <property type="match status" value="1"/>
</dbReference>
<sequence>MTEKYIEALIFASDTSIRLEEIVACLQITLQEDISDAEVLTHINNIQSRYAQEESAIALAKTGGGYQFLTKKETQPILQQLYIQRSKKKLSQASLETLAIIAYRQPITKLEIEQIRGVSCDYTIQKLLEKDFITIAGKANSPGRPILYNLSAYFLDYFGINSVLDLPQLKDLESTESSEIGEKNE</sequence>
<dbReference type="PANTHER" id="PTHR34298:SF2">
    <property type="entry name" value="SEGREGATION AND CONDENSATION PROTEIN B"/>
    <property type="match status" value="1"/>
</dbReference>
<evidence type="ECO:0000256" key="4">
    <source>
        <dbReference type="ARBA" id="ARBA00023306"/>
    </source>
</evidence>
<reference evidence="5 6" key="1">
    <citation type="submission" date="2019-08" db="EMBL/GenBank/DDBJ databases">
        <title>Pedobacter sp. nov., isolated from Han river, South Korea.</title>
        <authorList>
            <person name="Lee D.-H."/>
            <person name="Kim Y.-S."/>
            <person name="Hwang E.-M."/>
            <person name="Le Tran T.C."/>
            <person name="Cha C.-J."/>
        </authorList>
    </citation>
    <scope>NUCLEOTIDE SEQUENCE [LARGE SCALE GENOMIC DNA]</scope>
    <source>
        <strain evidence="5 6">CJ43</strain>
    </source>
</reference>
<dbReference type="InterPro" id="IPR036390">
    <property type="entry name" value="WH_DNA-bd_sf"/>
</dbReference>
<evidence type="ECO:0000313" key="5">
    <source>
        <dbReference type="EMBL" id="QEK51593.1"/>
    </source>
</evidence>
<dbReference type="PANTHER" id="PTHR34298">
    <property type="entry name" value="SEGREGATION AND CONDENSATION PROTEIN B"/>
    <property type="match status" value="1"/>
</dbReference>
<keyword evidence="6" id="KW-1185">Reference proteome</keyword>
<keyword evidence="2" id="KW-0132">Cell division</keyword>
<dbReference type="GO" id="GO:0051301">
    <property type="term" value="P:cell division"/>
    <property type="evidence" value="ECO:0007669"/>
    <property type="project" value="UniProtKB-KW"/>
</dbReference>
<dbReference type="KEGG" id="pej:FYC62_07930"/>
<keyword evidence="4" id="KW-0131">Cell cycle</keyword>
<evidence type="ECO:0000256" key="3">
    <source>
        <dbReference type="ARBA" id="ARBA00022829"/>
    </source>
</evidence>
<dbReference type="Proteomes" id="UP000323653">
    <property type="component" value="Chromosome"/>
</dbReference>
<dbReference type="InterPro" id="IPR005234">
    <property type="entry name" value="ScpB_csome_segregation"/>
</dbReference>
<keyword evidence="1" id="KW-0963">Cytoplasm</keyword>
<organism evidence="5 6">
    <name type="scientific">Pedobacter aquae</name>
    <dbReference type="NCBI Taxonomy" id="2605747"/>
    <lineage>
        <taxon>Bacteria</taxon>
        <taxon>Pseudomonadati</taxon>
        <taxon>Bacteroidota</taxon>
        <taxon>Sphingobacteriia</taxon>
        <taxon>Sphingobacteriales</taxon>
        <taxon>Sphingobacteriaceae</taxon>
        <taxon>Pedobacter</taxon>
    </lineage>
</organism>
<accession>A0A5C0VIJ9</accession>
<evidence type="ECO:0000256" key="1">
    <source>
        <dbReference type="ARBA" id="ARBA00022490"/>
    </source>
</evidence>
<dbReference type="GO" id="GO:0051304">
    <property type="term" value="P:chromosome separation"/>
    <property type="evidence" value="ECO:0007669"/>
    <property type="project" value="InterPro"/>
</dbReference>
<protein>
    <submittedName>
        <fullName evidence="5">SMC-Scp complex subunit ScpB</fullName>
    </submittedName>
</protein>
<name>A0A5C0VIJ9_9SPHI</name>
<evidence type="ECO:0000313" key="6">
    <source>
        <dbReference type="Proteomes" id="UP000323653"/>
    </source>
</evidence>
<dbReference type="InterPro" id="IPR036388">
    <property type="entry name" value="WH-like_DNA-bd_sf"/>
</dbReference>
<keyword evidence="3" id="KW-0159">Chromosome partition</keyword>
<evidence type="ECO:0000256" key="2">
    <source>
        <dbReference type="ARBA" id="ARBA00022618"/>
    </source>
</evidence>
<dbReference type="SUPFAM" id="SSF46785">
    <property type="entry name" value="Winged helix' DNA-binding domain"/>
    <property type="match status" value="2"/>
</dbReference>
<gene>
    <name evidence="5" type="primary">scpB</name>
    <name evidence="5" type="ORF">FYC62_07930</name>
</gene>
<dbReference type="AlphaFoldDB" id="A0A5C0VIJ9"/>
<dbReference type="Pfam" id="PF04079">
    <property type="entry name" value="SMC_ScpB"/>
    <property type="match status" value="1"/>
</dbReference>
<dbReference type="RefSeq" id="WP_149074562.1">
    <property type="nucleotide sequence ID" value="NZ_CP043329.1"/>
</dbReference>
<dbReference type="Gene3D" id="1.10.10.10">
    <property type="entry name" value="Winged helix-like DNA-binding domain superfamily/Winged helix DNA-binding domain"/>
    <property type="match status" value="2"/>
</dbReference>
<dbReference type="EMBL" id="CP043329">
    <property type="protein sequence ID" value="QEK51593.1"/>
    <property type="molecule type" value="Genomic_DNA"/>
</dbReference>
<dbReference type="PIRSF" id="PIRSF019345">
    <property type="entry name" value="ScpB"/>
    <property type="match status" value="1"/>
</dbReference>
<proteinExistence type="predicted"/>